<dbReference type="EMBL" id="LATX01002271">
    <property type="protein sequence ID" value="KTB32016.1"/>
    <property type="molecule type" value="Genomic_DNA"/>
</dbReference>
<evidence type="ECO:0000313" key="2">
    <source>
        <dbReference type="Proteomes" id="UP000054988"/>
    </source>
</evidence>
<sequence>MPNLTSSNLQESFEQGQVHKQFPAELWIEIAQHLSLRNRAKLCLTCSWFLRILRPLLYRHIYLRQIYVSSTNSSPKSTMDLLARDYELASSVETLSLEVFNNYHYSSLRETPPVVNIDAMKNMTNLLSLKIHGPALYGSNEDAVRKAVELMRSVKKLEVTMPWGAGPDMIIRLASCARSLGHFFDLEEVLWHAGYRFEGGSWNFTSQGMFLSSRSSSIHIPSTGMYQLEPLWNTLNHSLDTIHTLSLPFPLAYPDTQSYFFRNYRFSRLRRLTLGDWVPTAQADFHNFIVAHADRLEYLSLHEEIWSSPGMAFDESISQLLNSGSFPSLRAFRGRSESIKAMANAGVQSLHKLEAYVSTSGNKMEMESLYSSIRNTDALTKLKELNFEFVMCSNVSVICRHNSLWASICGASLERWHCGDLAIRQQQDGWGPVKLQEMFRGFYRLEEIRFGDGWIVGGPHYHPSESEVEEYLFRLTLSCPRLQDVHFFMEGQKKCWEIVRTSDGAMSYRQHPPNGRTYRQWSFDL</sequence>
<reference evidence="1 2" key="1">
    <citation type="submission" date="2015-12" db="EMBL/GenBank/DDBJ databases">
        <title>Draft genome sequence of Moniliophthora roreri, the causal agent of frosty pod rot of cacao.</title>
        <authorList>
            <person name="Aime M.C."/>
            <person name="Diaz-Valderrama J.R."/>
            <person name="Kijpornyongpan T."/>
            <person name="Phillips-Mora W."/>
        </authorList>
    </citation>
    <scope>NUCLEOTIDE SEQUENCE [LARGE SCALE GENOMIC DNA]</scope>
    <source>
        <strain evidence="1 2">MCA 2952</strain>
    </source>
</reference>
<name>A0A0W0F6S7_MONRR</name>
<comment type="caution">
    <text evidence="1">The sequence shown here is derived from an EMBL/GenBank/DDBJ whole genome shotgun (WGS) entry which is preliminary data.</text>
</comment>
<dbReference type="InterPro" id="IPR036047">
    <property type="entry name" value="F-box-like_dom_sf"/>
</dbReference>
<accession>A0A0W0F6S7</accession>
<evidence type="ECO:0008006" key="3">
    <source>
        <dbReference type="Google" id="ProtNLM"/>
    </source>
</evidence>
<protein>
    <recommendedName>
        <fullName evidence="3">F-box domain-containing protein</fullName>
    </recommendedName>
</protein>
<evidence type="ECO:0000313" key="1">
    <source>
        <dbReference type="EMBL" id="KTB32016.1"/>
    </source>
</evidence>
<dbReference type="AlphaFoldDB" id="A0A0W0F6S7"/>
<dbReference type="SUPFAM" id="SSF81383">
    <property type="entry name" value="F-box domain"/>
    <property type="match status" value="1"/>
</dbReference>
<gene>
    <name evidence="1" type="ORF">WG66_15403</name>
</gene>
<organism evidence="1 2">
    <name type="scientific">Moniliophthora roreri</name>
    <name type="common">Frosty pod rot fungus</name>
    <name type="synonym">Monilia roreri</name>
    <dbReference type="NCBI Taxonomy" id="221103"/>
    <lineage>
        <taxon>Eukaryota</taxon>
        <taxon>Fungi</taxon>
        <taxon>Dikarya</taxon>
        <taxon>Basidiomycota</taxon>
        <taxon>Agaricomycotina</taxon>
        <taxon>Agaricomycetes</taxon>
        <taxon>Agaricomycetidae</taxon>
        <taxon>Agaricales</taxon>
        <taxon>Marasmiineae</taxon>
        <taxon>Marasmiaceae</taxon>
        <taxon>Moniliophthora</taxon>
    </lineage>
</organism>
<proteinExistence type="predicted"/>
<dbReference type="Proteomes" id="UP000054988">
    <property type="component" value="Unassembled WGS sequence"/>
</dbReference>